<feature type="region of interest" description="Disordered" evidence="1">
    <location>
        <begin position="344"/>
        <end position="366"/>
    </location>
</feature>
<dbReference type="InterPro" id="IPR001251">
    <property type="entry name" value="CRAL-TRIO_dom"/>
</dbReference>
<evidence type="ECO:0000256" key="1">
    <source>
        <dbReference type="SAM" id="MobiDB-lite"/>
    </source>
</evidence>
<feature type="domain" description="CRAL-TRIO" evidence="2">
    <location>
        <begin position="124"/>
        <end position="270"/>
    </location>
</feature>
<dbReference type="SUPFAM" id="SSF52087">
    <property type="entry name" value="CRAL/TRIO domain"/>
    <property type="match status" value="1"/>
</dbReference>
<dbReference type="SUPFAM" id="SSF101576">
    <property type="entry name" value="Supernatant protein factor (SPF), C-terminal domain"/>
    <property type="match status" value="1"/>
</dbReference>
<name>A0A9P1C716_9DINO</name>
<evidence type="ECO:0000313" key="6">
    <source>
        <dbReference type="Proteomes" id="UP001152797"/>
    </source>
</evidence>
<dbReference type="EMBL" id="CAMXCT010001024">
    <property type="protein sequence ID" value="CAI3985842.1"/>
    <property type="molecule type" value="Genomic_DNA"/>
</dbReference>
<dbReference type="InterPro" id="IPR036865">
    <property type="entry name" value="CRAL-TRIO_dom_sf"/>
</dbReference>
<accession>A0A9P1C716</accession>
<dbReference type="Proteomes" id="UP001152797">
    <property type="component" value="Unassembled WGS sequence"/>
</dbReference>
<dbReference type="InterPro" id="IPR036598">
    <property type="entry name" value="GOLD_dom_sf"/>
</dbReference>
<dbReference type="AlphaFoldDB" id="A0A9P1C716"/>
<evidence type="ECO:0000313" key="4">
    <source>
        <dbReference type="EMBL" id="CAL1139217.1"/>
    </source>
</evidence>
<comment type="caution">
    <text evidence="3">The sequence shown here is derived from an EMBL/GenBank/DDBJ whole genome shotgun (WGS) entry which is preliminary data.</text>
</comment>
<dbReference type="Gene3D" id="3.40.525.10">
    <property type="entry name" value="CRAL-TRIO lipid binding domain"/>
    <property type="match status" value="1"/>
</dbReference>
<dbReference type="EMBL" id="CAMXCT020001024">
    <property type="protein sequence ID" value="CAL1139217.1"/>
    <property type="molecule type" value="Genomic_DNA"/>
</dbReference>
<reference evidence="3" key="1">
    <citation type="submission" date="2022-10" db="EMBL/GenBank/DDBJ databases">
        <authorList>
            <person name="Chen Y."/>
            <person name="Dougan E. K."/>
            <person name="Chan C."/>
            <person name="Rhodes N."/>
            <person name="Thang M."/>
        </authorList>
    </citation>
    <scope>NUCLEOTIDE SEQUENCE</scope>
</reference>
<evidence type="ECO:0000313" key="3">
    <source>
        <dbReference type="EMBL" id="CAI3985842.1"/>
    </source>
</evidence>
<proteinExistence type="predicted"/>
<organism evidence="3">
    <name type="scientific">Cladocopium goreaui</name>
    <dbReference type="NCBI Taxonomy" id="2562237"/>
    <lineage>
        <taxon>Eukaryota</taxon>
        <taxon>Sar</taxon>
        <taxon>Alveolata</taxon>
        <taxon>Dinophyceae</taxon>
        <taxon>Suessiales</taxon>
        <taxon>Symbiodiniaceae</taxon>
        <taxon>Cladocopium</taxon>
    </lineage>
</organism>
<dbReference type="Pfam" id="PF00650">
    <property type="entry name" value="CRAL_TRIO"/>
    <property type="match status" value="1"/>
</dbReference>
<dbReference type="EMBL" id="CAMXCT030001024">
    <property type="protein sequence ID" value="CAL4773154.1"/>
    <property type="molecule type" value="Genomic_DNA"/>
</dbReference>
<protein>
    <submittedName>
        <fullName evidence="5">CRAL-TRIO domain-containing protein</fullName>
    </submittedName>
</protein>
<dbReference type="Gene3D" id="2.60.120.680">
    <property type="entry name" value="GOLD domain"/>
    <property type="match status" value="1"/>
</dbReference>
<evidence type="ECO:0000313" key="5">
    <source>
        <dbReference type="EMBL" id="CAL4773154.1"/>
    </source>
</evidence>
<keyword evidence="6" id="KW-1185">Reference proteome</keyword>
<sequence length="457" mass="52571">MASVTSDAFPTETEKELISQLQDHFKAEFSEREKKGQLYQPLFGELALTRILRQNRLDVDASGEWIRSFFSVFEELDGDTVFPEMMQKMDCIEKEQRLVRTEDLPGVKELHGFVSLIYNHEQLTKTGDPLSFYPLGELNKQKIMTRGVFQRYERFVLHGWLLRAIELDRMSRKQQRLCRVVNIIDVTGCTLSKVICKAFDQRAEKMMQRLEKLVPDLTAGNWVINAPWIMQKIFPWAKRTLKIKVDNWFLCNGDGEQDPDLLTLVDVAQLRELGAFRYKAKEENEQLDADFHYIKRGQVLEKALEVQSGNRVWWKFVVLPGGLLLPPPEVQFGVVGVWDIPDEAPVSSESSSRARCRPKREAAQERPSAMIVEDGGTLDLVTGDFEDDDSDYEGLREEELRHFSLWKAVDGEHQGEVFVPKSGLVVLRWSNEFNILRGKRIQFEVGIVEAPQASTTT</sequence>
<dbReference type="OrthoDB" id="409403at2759"/>
<gene>
    <name evidence="3" type="ORF">C1SCF055_LOCUS13241</name>
</gene>
<reference evidence="4" key="2">
    <citation type="submission" date="2024-04" db="EMBL/GenBank/DDBJ databases">
        <authorList>
            <person name="Chen Y."/>
            <person name="Shah S."/>
            <person name="Dougan E. K."/>
            <person name="Thang M."/>
            <person name="Chan C."/>
        </authorList>
    </citation>
    <scope>NUCLEOTIDE SEQUENCE [LARGE SCALE GENOMIC DNA]</scope>
</reference>
<evidence type="ECO:0000259" key="2">
    <source>
        <dbReference type="Pfam" id="PF00650"/>
    </source>
</evidence>